<evidence type="ECO:0000256" key="4">
    <source>
        <dbReference type="RuleBase" id="RU003718"/>
    </source>
</evidence>
<reference evidence="6" key="1">
    <citation type="submission" date="2020-03" db="EMBL/GenBank/DDBJ databases">
        <title>Castanea mollissima Vanexum genome sequencing.</title>
        <authorList>
            <person name="Staton M."/>
        </authorList>
    </citation>
    <scope>NUCLEOTIDE SEQUENCE</scope>
    <source>
        <tissue evidence="6">Leaf</tissue>
    </source>
</reference>
<dbReference type="FunFam" id="3.40.50.2000:FF:000047">
    <property type="entry name" value="Glycosyltransferase"/>
    <property type="match status" value="1"/>
</dbReference>
<dbReference type="EMBL" id="JRKL02003461">
    <property type="protein sequence ID" value="KAF3955171.1"/>
    <property type="molecule type" value="Genomic_DNA"/>
</dbReference>
<dbReference type="PROSITE" id="PS00375">
    <property type="entry name" value="UDPGT"/>
    <property type="match status" value="1"/>
</dbReference>
<comment type="similarity">
    <text evidence="1 4">Belongs to the UDP-glycosyltransferase family.</text>
</comment>
<evidence type="ECO:0000256" key="1">
    <source>
        <dbReference type="ARBA" id="ARBA00009995"/>
    </source>
</evidence>
<evidence type="ECO:0000256" key="2">
    <source>
        <dbReference type="ARBA" id="ARBA00022676"/>
    </source>
</evidence>
<dbReference type="AlphaFoldDB" id="A0A8J4R2S5"/>
<dbReference type="EC" id="2.4.1.-" evidence="5"/>
<keyword evidence="7" id="KW-1185">Reference proteome</keyword>
<evidence type="ECO:0000313" key="6">
    <source>
        <dbReference type="EMBL" id="KAF3955171.1"/>
    </source>
</evidence>
<dbReference type="OrthoDB" id="5835829at2759"/>
<comment type="caution">
    <text evidence="6">The sequence shown here is derived from an EMBL/GenBank/DDBJ whole genome shotgun (WGS) entry which is preliminary data.</text>
</comment>
<dbReference type="SUPFAM" id="SSF53756">
    <property type="entry name" value="UDP-Glycosyltransferase/glycogen phosphorylase"/>
    <property type="match status" value="1"/>
</dbReference>
<accession>A0A8J4R2S5</accession>
<gene>
    <name evidence="6" type="ORF">CMV_019577</name>
</gene>
<dbReference type="Gene3D" id="3.40.50.2000">
    <property type="entry name" value="Glycogen Phosphorylase B"/>
    <property type="match status" value="2"/>
</dbReference>
<protein>
    <recommendedName>
        <fullName evidence="5">Glycosyltransferase</fullName>
        <ecNumber evidence="5">2.4.1.-</ecNumber>
    </recommendedName>
</protein>
<dbReference type="PANTHER" id="PTHR48047:SF81">
    <property type="entry name" value="GLYCOSYLTRANSFERASE"/>
    <property type="match status" value="1"/>
</dbReference>
<evidence type="ECO:0000256" key="5">
    <source>
        <dbReference type="RuleBase" id="RU362057"/>
    </source>
</evidence>
<evidence type="ECO:0000313" key="7">
    <source>
        <dbReference type="Proteomes" id="UP000737018"/>
    </source>
</evidence>
<evidence type="ECO:0000256" key="3">
    <source>
        <dbReference type="ARBA" id="ARBA00022679"/>
    </source>
</evidence>
<dbReference type="CDD" id="cd03784">
    <property type="entry name" value="GT1_Gtf-like"/>
    <property type="match status" value="1"/>
</dbReference>
<dbReference type="InterPro" id="IPR035595">
    <property type="entry name" value="UDP_glycos_trans_CS"/>
</dbReference>
<dbReference type="InterPro" id="IPR002213">
    <property type="entry name" value="UDP_glucos_trans"/>
</dbReference>
<sequence length="480" mass="53380">MDSEAPQVEMCFFPYVGGGHQIPMIDIARLFASHGAKSTIIVTPTNALQFQNSILRDQNSGHPISIHALQLLDGAISPDSDMSATPSTDTTVLREPLELFLIEHKPDCIVFDMFHRWAAELFDGLGIRRIVFNGSGCFPRCVRESIRKYEPHEKVGSDYEPFLVPGLPDRIELTRSQLPVFIRDKSGSSDRMAKDEEKSFGAVVNSFYELEPAYADYFRKEMGKKAWLVGPASLCNKNATDKAERGKQADQSCLRWLDEKEPNSVLYISFGSKPSFAPGQFLEIAHALEASNYSFIWVVGKTFKDEERCLPGGFEERIKESKKGVIVRGWAPQLLILEHGAVGGFMTHCGWNSMLEGVCCGVPMITWPLSAEQFSNEKLVTDVLGFGVQVGSMEWMSFSSEKKALVVRAKVEVAVKRLMGGGDEVVEMRKRAKELVEKAKKAVQVGGSSYIDADALIEELKSSKKNGSRGMMVQPHQLMH</sequence>
<dbReference type="GO" id="GO:0035251">
    <property type="term" value="F:UDP-glucosyltransferase activity"/>
    <property type="evidence" value="ECO:0007669"/>
    <property type="project" value="TreeGrafter"/>
</dbReference>
<dbReference type="Proteomes" id="UP000737018">
    <property type="component" value="Unassembled WGS sequence"/>
</dbReference>
<keyword evidence="3 4" id="KW-0808">Transferase</keyword>
<dbReference type="PANTHER" id="PTHR48047">
    <property type="entry name" value="GLYCOSYLTRANSFERASE"/>
    <property type="match status" value="1"/>
</dbReference>
<organism evidence="6 7">
    <name type="scientific">Castanea mollissima</name>
    <name type="common">Chinese chestnut</name>
    <dbReference type="NCBI Taxonomy" id="60419"/>
    <lineage>
        <taxon>Eukaryota</taxon>
        <taxon>Viridiplantae</taxon>
        <taxon>Streptophyta</taxon>
        <taxon>Embryophyta</taxon>
        <taxon>Tracheophyta</taxon>
        <taxon>Spermatophyta</taxon>
        <taxon>Magnoliopsida</taxon>
        <taxon>eudicotyledons</taxon>
        <taxon>Gunneridae</taxon>
        <taxon>Pentapetalae</taxon>
        <taxon>rosids</taxon>
        <taxon>fabids</taxon>
        <taxon>Fagales</taxon>
        <taxon>Fagaceae</taxon>
        <taxon>Castanea</taxon>
    </lineage>
</organism>
<dbReference type="Pfam" id="PF00201">
    <property type="entry name" value="UDPGT"/>
    <property type="match status" value="1"/>
</dbReference>
<proteinExistence type="inferred from homology"/>
<keyword evidence="2 4" id="KW-0328">Glycosyltransferase</keyword>
<name>A0A8J4R2S5_9ROSI</name>